<dbReference type="AlphaFoldDB" id="A0A183GUJ2"/>
<reference evidence="3" key="2">
    <citation type="submission" date="2019-09" db="UniProtKB">
        <authorList>
            <consortium name="WormBaseParasite"/>
        </authorList>
    </citation>
    <scope>IDENTIFICATION</scope>
</reference>
<dbReference type="WBParaSite" id="HPBE_0002636201-mRNA-1">
    <property type="protein sequence ID" value="HPBE_0002636201-mRNA-1"/>
    <property type="gene ID" value="HPBE_0002636201"/>
</dbReference>
<dbReference type="Pfam" id="PF00022">
    <property type="entry name" value="Actin"/>
    <property type="match status" value="1"/>
</dbReference>
<accession>A0A183GUJ2</accession>
<dbReference type="Gene3D" id="3.90.640.10">
    <property type="entry name" value="Actin, Chain A, domain 4"/>
    <property type="match status" value="1"/>
</dbReference>
<dbReference type="PANTHER" id="PTHR11937">
    <property type="entry name" value="ACTIN"/>
    <property type="match status" value="1"/>
</dbReference>
<organism evidence="2 3">
    <name type="scientific">Heligmosomoides polygyrus</name>
    <name type="common">Parasitic roundworm</name>
    <dbReference type="NCBI Taxonomy" id="6339"/>
    <lineage>
        <taxon>Eukaryota</taxon>
        <taxon>Metazoa</taxon>
        <taxon>Ecdysozoa</taxon>
        <taxon>Nematoda</taxon>
        <taxon>Chromadorea</taxon>
        <taxon>Rhabditida</taxon>
        <taxon>Rhabditina</taxon>
        <taxon>Rhabditomorpha</taxon>
        <taxon>Strongyloidea</taxon>
        <taxon>Heligmosomidae</taxon>
        <taxon>Heligmosomoides</taxon>
    </lineage>
</organism>
<evidence type="ECO:0000313" key="3">
    <source>
        <dbReference type="WBParaSite" id="HPBE_0002636201-mRNA-1"/>
    </source>
</evidence>
<evidence type="ECO:0000313" key="1">
    <source>
        <dbReference type="EMBL" id="VDP57220.1"/>
    </source>
</evidence>
<dbReference type="Gene3D" id="3.30.420.40">
    <property type="match status" value="2"/>
</dbReference>
<accession>A0A3P8ET20</accession>
<dbReference type="InterPro" id="IPR004000">
    <property type="entry name" value="Actin"/>
</dbReference>
<dbReference type="EMBL" id="UZAH01039814">
    <property type="protein sequence ID" value="VDP57220.1"/>
    <property type="molecule type" value="Genomic_DNA"/>
</dbReference>
<dbReference type="SUPFAM" id="SSF53067">
    <property type="entry name" value="Actin-like ATPase domain"/>
    <property type="match status" value="2"/>
</dbReference>
<gene>
    <name evidence="1" type="ORF">HPBE_LOCUS26361</name>
</gene>
<dbReference type="OrthoDB" id="6409803at2759"/>
<evidence type="ECO:0000313" key="2">
    <source>
        <dbReference type="Proteomes" id="UP000050761"/>
    </source>
</evidence>
<sequence>MIIEYKEDLTPHSYLELNVAPGEHAVLLTEAPFNLKANRIFNAPAVYVAIQTVLSLCFRPYHRSRDSGDGVTHMVPICEYCALPHVTIRLELARYDFTDNLMKTLAVYSTNVLPWMSGAILEL</sequence>
<dbReference type="Proteomes" id="UP000050761">
    <property type="component" value="Unassembled WGS sequence"/>
</dbReference>
<protein>
    <submittedName>
        <fullName evidence="3">ZP domain-containing protein</fullName>
    </submittedName>
</protein>
<name>A0A183GUJ2_HELPZ</name>
<reference evidence="1 2" key="1">
    <citation type="submission" date="2018-11" db="EMBL/GenBank/DDBJ databases">
        <authorList>
            <consortium name="Pathogen Informatics"/>
        </authorList>
    </citation>
    <scope>NUCLEOTIDE SEQUENCE [LARGE SCALE GENOMIC DNA]</scope>
</reference>
<proteinExistence type="predicted"/>
<keyword evidence="2" id="KW-1185">Reference proteome</keyword>
<dbReference type="InterPro" id="IPR043129">
    <property type="entry name" value="ATPase_NBD"/>
</dbReference>